<dbReference type="Proteomes" id="UP001497516">
    <property type="component" value="Chromosome 6"/>
</dbReference>
<proteinExistence type="predicted"/>
<sequence>MRVVIQQLLGKQQAADFNLRELGERFLELDQGFHALGARFDGMESGIRELFKGKGTVGEGGDWKAIGKETSGAKEGERGG</sequence>
<organism evidence="1 2">
    <name type="scientific">Linum trigynum</name>
    <dbReference type="NCBI Taxonomy" id="586398"/>
    <lineage>
        <taxon>Eukaryota</taxon>
        <taxon>Viridiplantae</taxon>
        <taxon>Streptophyta</taxon>
        <taxon>Embryophyta</taxon>
        <taxon>Tracheophyta</taxon>
        <taxon>Spermatophyta</taxon>
        <taxon>Magnoliopsida</taxon>
        <taxon>eudicotyledons</taxon>
        <taxon>Gunneridae</taxon>
        <taxon>Pentapetalae</taxon>
        <taxon>rosids</taxon>
        <taxon>fabids</taxon>
        <taxon>Malpighiales</taxon>
        <taxon>Linaceae</taxon>
        <taxon>Linum</taxon>
    </lineage>
</organism>
<accession>A0AAV2FA13</accession>
<name>A0AAV2FA13_9ROSI</name>
<gene>
    <name evidence="1" type="ORF">LTRI10_LOCUS35352</name>
</gene>
<reference evidence="1 2" key="1">
    <citation type="submission" date="2024-04" db="EMBL/GenBank/DDBJ databases">
        <authorList>
            <person name="Fracassetti M."/>
        </authorList>
    </citation>
    <scope>NUCLEOTIDE SEQUENCE [LARGE SCALE GENOMIC DNA]</scope>
</reference>
<protein>
    <submittedName>
        <fullName evidence="1">Uncharacterized protein</fullName>
    </submittedName>
</protein>
<evidence type="ECO:0000313" key="1">
    <source>
        <dbReference type="EMBL" id="CAL1394882.1"/>
    </source>
</evidence>
<keyword evidence="2" id="KW-1185">Reference proteome</keyword>
<dbReference type="EMBL" id="OZ034819">
    <property type="protein sequence ID" value="CAL1394882.1"/>
    <property type="molecule type" value="Genomic_DNA"/>
</dbReference>
<dbReference type="AlphaFoldDB" id="A0AAV2FA13"/>
<evidence type="ECO:0000313" key="2">
    <source>
        <dbReference type="Proteomes" id="UP001497516"/>
    </source>
</evidence>